<name>A0A940MKC7_9RHOB</name>
<organism evidence="1 2">
    <name type="scientific">Sagittula salina</name>
    <dbReference type="NCBI Taxonomy" id="2820268"/>
    <lineage>
        <taxon>Bacteria</taxon>
        <taxon>Pseudomonadati</taxon>
        <taxon>Pseudomonadota</taxon>
        <taxon>Alphaproteobacteria</taxon>
        <taxon>Rhodobacterales</taxon>
        <taxon>Roseobacteraceae</taxon>
        <taxon>Sagittula</taxon>
    </lineage>
</organism>
<dbReference type="AlphaFoldDB" id="A0A940MKC7"/>
<evidence type="ECO:0000313" key="2">
    <source>
        <dbReference type="Proteomes" id="UP000675940"/>
    </source>
</evidence>
<gene>
    <name evidence="1" type="ORF">J5474_00410</name>
</gene>
<keyword evidence="2" id="KW-1185">Reference proteome</keyword>
<sequence length="86" mass="9000">MAQDQTPASVAKAATQTSAAPLNGLILLGTFGADKRPNALVRTSRGEVVQLKIGDRIGASPIIAIETGRLAYARNGRTTWLTQPAN</sequence>
<reference evidence="1" key="1">
    <citation type="submission" date="2021-03" db="EMBL/GenBank/DDBJ databases">
        <title>Sagittula salina sp. nov. strain M10.9X isolated from the marine waste.</title>
        <authorList>
            <person name="Satari L."/>
            <person name="Molina-Menor E."/>
            <person name="Vidal-Verdu A."/>
            <person name="Pascual J."/>
            <person name="Pereto J."/>
            <person name="Porcar M."/>
        </authorList>
    </citation>
    <scope>NUCLEOTIDE SEQUENCE</scope>
    <source>
        <strain evidence="1">M10.9X</strain>
    </source>
</reference>
<dbReference type="Proteomes" id="UP000675940">
    <property type="component" value="Unassembled WGS sequence"/>
</dbReference>
<dbReference type="EMBL" id="JAGISH010000001">
    <property type="protein sequence ID" value="MBP0480954.1"/>
    <property type="molecule type" value="Genomic_DNA"/>
</dbReference>
<evidence type="ECO:0000313" key="1">
    <source>
        <dbReference type="EMBL" id="MBP0480954.1"/>
    </source>
</evidence>
<comment type="caution">
    <text evidence="1">The sequence shown here is derived from an EMBL/GenBank/DDBJ whole genome shotgun (WGS) entry which is preliminary data.</text>
</comment>
<protein>
    <submittedName>
        <fullName evidence="1">Amidophosphoribosyltransferase</fullName>
    </submittedName>
</protein>
<accession>A0A940MKC7</accession>
<dbReference type="RefSeq" id="WP_209358373.1">
    <property type="nucleotide sequence ID" value="NZ_JAGISH010000001.1"/>
</dbReference>
<proteinExistence type="predicted"/>